<dbReference type="CDD" id="cd06445">
    <property type="entry name" value="ATase"/>
    <property type="match status" value="1"/>
</dbReference>
<dbReference type="RefSeq" id="WP_204909284.1">
    <property type="nucleotide sequence ID" value="NZ_JACJLV010000029.1"/>
</dbReference>
<reference evidence="3" key="2">
    <citation type="journal article" date="2021" name="Sci. Rep.">
        <title>The distribution of antibiotic resistance genes in chicken gut microbiota commensals.</title>
        <authorList>
            <person name="Juricova H."/>
            <person name="Matiasovicova J."/>
            <person name="Kubasova T."/>
            <person name="Cejkova D."/>
            <person name="Rychlik I."/>
        </authorList>
    </citation>
    <scope>NUCLEOTIDE SEQUENCE</scope>
    <source>
        <strain evidence="3">An420c</strain>
    </source>
</reference>
<reference evidence="3" key="1">
    <citation type="submission" date="2020-08" db="EMBL/GenBank/DDBJ databases">
        <authorList>
            <person name="Cejkova D."/>
            <person name="Kubasova T."/>
            <person name="Jahodarova E."/>
            <person name="Rychlik I."/>
        </authorList>
    </citation>
    <scope>NUCLEOTIDE SEQUENCE</scope>
    <source>
        <strain evidence="3">An420c</strain>
    </source>
</reference>
<evidence type="ECO:0000313" key="4">
    <source>
        <dbReference type="Proteomes" id="UP000713880"/>
    </source>
</evidence>
<evidence type="ECO:0000313" key="3">
    <source>
        <dbReference type="EMBL" id="MBM6827259.1"/>
    </source>
</evidence>
<sequence length="120" mass="13584">MDFYERAKMICENIPRGRVATYGQIALLCGKPRNARQVGYALNKGRLGDVPAYRVVSGSGVLSGAAAFETYDMQKILLEAEGVEVKRTKKGWKTDLKRFGWRTTLEEAESFQEMFQKKNI</sequence>
<comment type="caution">
    <text evidence="3">The sequence shown here is derived from an EMBL/GenBank/DDBJ whole genome shotgun (WGS) entry which is preliminary data.</text>
</comment>
<name>A0A939BC75_9CLOT</name>
<dbReference type="GO" id="GO:0003824">
    <property type="term" value="F:catalytic activity"/>
    <property type="evidence" value="ECO:0007669"/>
    <property type="project" value="InterPro"/>
</dbReference>
<dbReference type="InterPro" id="IPR014048">
    <property type="entry name" value="MethylDNA_cys_MeTrfase_DNA-bd"/>
</dbReference>
<keyword evidence="4" id="KW-1185">Reference proteome</keyword>
<dbReference type="SUPFAM" id="SSF46767">
    <property type="entry name" value="Methylated DNA-protein cysteine methyltransferase, C-terminal domain"/>
    <property type="match status" value="1"/>
</dbReference>
<evidence type="ECO:0000259" key="2">
    <source>
        <dbReference type="Pfam" id="PF01035"/>
    </source>
</evidence>
<feature type="domain" description="Methylated-DNA-[protein]-cysteine S-methyltransferase DNA binding" evidence="2">
    <location>
        <begin position="2"/>
        <end position="83"/>
    </location>
</feature>
<proteinExistence type="predicted"/>
<dbReference type="InterPro" id="IPR036217">
    <property type="entry name" value="MethylDNA_cys_MeTrfase_DNAb"/>
</dbReference>
<dbReference type="EMBL" id="JACJLV010000029">
    <property type="protein sequence ID" value="MBM6827259.1"/>
    <property type="molecule type" value="Genomic_DNA"/>
</dbReference>
<dbReference type="InterPro" id="IPR036388">
    <property type="entry name" value="WH-like_DNA-bd_sf"/>
</dbReference>
<evidence type="ECO:0000256" key="1">
    <source>
        <dbReference type="ARBA" id="ARBA00022763"/>
    </source>
</evidence>
<gene>
    <name evidence="3" type="ORF">H6A13_09165</name>
</gene>
<dbReference type="PANTHER" id="PTHR42942">
    <property type="entry name" value="6-O-METHYLGUANINE DNA METHYLTRANSFERASE"/>
    <property type="match status" value="1"/>
</dbReference>
<protein>
    <submittedName>
        <fullName evidence="3">MGMT family protein</fullName>
    </submittedName>
</protein>
<dbReference type="Pfam" id="PF01035">
    <property type="entry name" value="DNA_binding_1"/>
    <property type="match status" value="1"/>
</dbReference>
<dbReference type="Gene3D" id="1.10.10.10">
    <property type="entry name" value="Winged helix-like DNA-binding domain superfamily/Winged helix DNA-binding domain"/>
    <property type="match status" value="1"/>
</dbReference>
<dbReference type="PANTHER" id="PTHR42942:SF1">
    <property type="entry name" value="ALKYLTRANSFERASE-LIKE PROTEIN 1"/>
    <property type="match status" value="1"/>
</dbReference>
<dbReference type="GO" id="GO:0006281">
    <property type="term" value="P:DNA repair"/>
    <property type="evidence" value="ECO:0007669"/>
    <property type="project" value="InterPro"/>
</dbReference>
<keyword evidence="1" id="KW-0227">DNA damage</keyword>
<accession>A0A939BC75</accession>
<dbReference type="Proteomes" id="UP000713880">
    <property type="component" value="Unassembled WGS sequence"/>
</dbReference>
<dbReference type="InterPro" id="IPR052520">
    <property type="entry name" value="ATL_DNA_repair"/>
</dbReference>
<dbReference type="AlphaFoldDB" id="A0A939BC75"/>
<organism evidence="3 4">
    <name type="scientific">Mordavella massiliensis</name>
    <dbReference type="NCBI Taxonomy" id="1871024"/>
    <lineage>
        <taxon>Bacteria</taxon>
        <taxon>Bacillati</taxon>
        <taxon>Bacillota</taxon>
        <taxon>Clostridia</taxon>
        <taxon>Eubacteriales</taxon>
        <taxon>Clostridiaceae</taxon>
        <taxon>Mordavella</taxon>
    </lineage>
</organism>